<feature type="transmembrane region" description="Helical" evidence="1">
    <location>
        <begin position="176"/>
        <end position="194"/>
    </location>
</feature>
<accession>A0A9D1V8W6</accession>
<feature type="transmembrane region" description="Helical" evidence="1">
    <location>
        <begin position="206"/>
        <end position="228"/>
    </location>
</feature>
<proteinExistence type="predicted"/>
<evidence type="ECO:0000313" key="3">
    <source>
        <dbReference type="Proteomes" id="UP000824204"/>
    </source>
</evidence>
<organism evidence="2 3">
    <name type="scientific">Candidatus Borkfalkia faecipullorum</name>
    <dbReference type="NCBI Taxonomy" id="2838510"/>
    <lineage>
        <taxon>Bacteria</taxon>
        <taxon>Bacillati</taxon>
        <taxon>Bacillota</taxon>
        <taxon>Clostridia</taxon>
        <taxon>Christensenellales</taxon>
        <taxon>Christensenellaceae</taxon>
        <taxon>Candidatus Borkfalkia</taxon>
    </lineage>
</organism>
<reference evidence="2" key="1">
    <citation type="journal article" date="2021" name="PeerJ">
        <title>Extensive microbial diversity within the chicken gut microbiome revealed by metagenomics and culture.</title>
        <authorList>
            <person name="Gilroy R."/>
            <person name="Ravi A."/>
            <person name="Getino M."/>
            <person name="Pursley I."/>
            <person name="Horton D.L."/>
            <person name="Alikhan N.F."/>
            <person name="Baker D."/>
            <person name="Gharbi K."/>
            <person name="Hall N."/>
            <person name="Watson M."/>
            <person name="Adriaenssens E.M."/>
            <person name="Foster-Nyarko E."/>
            <person name="Jarju S."/>
            <person name="Secka A."/>
            <person name="Antonio M."/>
            <person name="Oren A."/>
            <person name="Chaudhuri R.R."/>
            <person name="La Ragione R."/>
            <person name="Hildebrand F."/>
            <person name="Pallen M.J."/>
        </authorList>
    </citation>
    <scope>NUCLEOTIDE SEQUENCE</scope>
    <source>
        <strain evidence="2">811</strain>
    </source>
</reference>
<keyword evidence="1" id="KW-0472">Membrane</keyword>
<feature type="transmembrane region" description="Helical" evidence="1">
    <location>
        <begin position="151"/>
        <end position="170"/>
    </location>
</feature>
<evidence type="ECO:0000313" key="2">
    <source>
        <dbReference type="EMBL" id="HIX08315.1"/>
    </source>
</evidence>
<reference evidence="2" key="2">
    <citation type="submission" date="2021-04" db="EMBL/GenBank/DDBJ databases">
        <authorList>
            <person name="Gilroy R."/>
        </authorList>
    </citation>
    <scope>NUCLEOTIDE SEQUENCE</scope>
    <source>
        <strain evidence="2">811</strain>
    </source>
</reference>
<sequence>MQIITNFLSQILLSVGIVALFAFLIALCRRAFCRLLGTKGIKILLVTGIVGVPVHELSHALMCLLFGHRIDEICLYNPRSEDGTLGYVQHSYNPKNVYHQVGNFFIGVAPVLIGSGLLVLMMFLLVPAAADSVFAAVSGLDLSSAGLFDGELYAGYFGLFGSVLSALFRAENLANWRWWIFFLLALTIAGHMELSGADILGGLKGFAFLALLLLAADVILYFVSVSALSAVTSAIISVSALIVGFLAVAVIFSAALLLFALIAAGIAKLVRR</sequence>
<dbReference type="AlphaFoldDB" id="A0A9D1V8W6"/>
<comment type="caution">
    <text evidence="2">The sequence shown here is derived from an EMBL/GenBank/DDBJ whole genome shotgun (WGS) entry which is preliminary data.</text>
</comment>
<keyword evidence="1" id="KW-0812">Transmembrane</keyword>
<gene>
    <name evidence="2" type="ORF">H9741_07590</name>
</gene>
<protein>
    <submittedName>
        <fullName evidence="2">Uncharacterized protein</fullName>
    </submittedName>
</protein>
<name>A0A9D1V8W6_9FIRM</name>
<dbReference type="Proteomes" id="UP000824204">
    <property type="component" value="Unassembled WGS sequence"/>
</dbReference>
<keyword evidence="1" id="KW-1133">Transmembrane helix</keyword>
<feature type="transmembrane region" description="Helical" evidence="1">
    <location>
        <begin position="234"/>
        <end position="267"/>
    </location>
</feature>
<dbReference type="EMBL" id="DXFX01000098">
    <property type="protein sequence ID" value="HIX08315.1"/>
    <property type="molecule type" value="Genomic_DNA"/>
</dbReference>
<feature type="transmembrane region" description="Helical" evidence="1">
    <location>
        <begin position="12"/>
        <end position="32"/>
    </location>
</feature>
<feature type="transmembrane region" description="Helical" evidence="1">
    <location>
        <begin position="104"/>
        <end position="130"/>
    </location>
</feature>
<evidence type="ECO:0000256" key="1">
    <source>
        <dbReference type="SAM" id="Phobius"/>
    </source>
</evidence>